<keyword evidence="1" id="KW-0472">Membrane</keyword>
<gene>
    <name evidence="2" type="ORF">TPSB3V08_LOCUS14443</name>
</gene>
<dbReference type="EMBL" id="OD041841">
    <property type="protein sequence ID" value="CAD7421028.1"/>
    <property type="molecule type" value="Genomic_DNA"/>
</dbReference>
<accession>A0A7R9DUJ6</accession>
<keyword evidence="1" id="KW-1133">Transmembrane helix</keyword>
<feature type="transmembrane region" description="Helical" evidence="1">
    <location>
        <begin position="12"/>
        <end position="31"/>
    </location>
</feature>
<protein>
    <submittedName>
        <fullName evidence="2">Uncharacterized protein</fullName>
    </submittedName>
</protein>
<keyword evidence="1" id="KW-0812">Transmembrane</keyword>
<name>A0A7R9DUJ6_TIMPO</name>
<organism evidence="2">
    <name type="scientific">Timema poppense</name>
    <name type="common">Walking stick</name>
    <dbReference type="NCBI Taxonomy" id="170557"/>
    <lineage>
        <taxon>Eukaryota</taxon>
        <taxon>Metazoa</taxon>
        <taxon>Ecdysozoa</taxon>
        <taxon>Arthropoda</taxon>
        <taxon>Hexapoda</taxon>
        <taxon>Insecta</taxon>
        <taxon>Pterygota</taxon>
        <taxon>Neoptera</taxon>
        <taxon>Polyneoptera</taxon>
        <taxon>Phasmatodea</taxon>
        <taxon>Timematodea</taxon>
        <taxon>Timematoidea</taxon>
        <taxon>Timematidae</taxon>
        <taxon>Timema</taxon>
    </lineage>
</organism>
<reference evidence="2" key="1">
    <citation type="submission" date="2020-11" db="EMBL/GenBank/DDBJ databases">
        <authorList>
            <person name="Tran Van P."/>
        </authorList>
    </citation>
    <scope>NUCLEOTIDE SEQUENCE</scope>
</reference>
<sequence length="90" mass="10288">MATWKTKLDLRTLVMCANTLPMILLDFVLIMNGTTEPFDGKEENKFETSGDIVTYQLRSVISSQLCYLPTINLTKVEEVNREDHLARKGH</sequence>
<evidence type="ECO:0000256" key="1">
    <source>
        <dbReference type="SAM" id="Phobius"/>
    </source>
</evidence>
<evidence type="ECO:0000313" key="2">
    <source>
        <dbReference type="EMBL" id="CAD7421028.1"/>
    </source>
</evidence>
<dbReference type="AlphaFoldDB" id="A0A7R9DUJ6"/>
<proteinExistence type="predicted"/>